<reference evidence="5" key="1">
    <citation type="submission" date="2025-08" db="UniProtKB">
        <authorList>
            <consortium name="Ensembl"/>
        </authorList>
    </citation>
    <scope>IDENTIFICATION</scope>
</reference>
<dbReference type="GO" id="GO:0000786">
    <property type="term" value="C:nucleosome"/>
    <property type="evidence" value="ECO:0007669"/>
    <property type="project" value="InterPro"/>
</dbReference>
<dbReference type="GO" id="GO:0030527">
    <property type="term" value="F:structural constituent of chromatin"/>
    <property type="evidence" value="ECO:0007669"/>
    <property type="project" value="InterPro"/>
</dbReference>
<dbReference type="PRINTS" id="PR00624">
    <property type="entry name" value="HISTONEH5"/>
</dbReference>
<feature type="compositionally biased region" description="Basic residues" evidence="3">
    <location>
        <begin position="159"/>
        <end position="175"/>
    </location>
</feature>
<dbReference type="GO" id="GO:0006334">
    <property type="term" value="P:nucleosome assembly"/>
    <property type="evidence" value="ECO:0007669"/>
    <property type="project" value="InterPro"/>
</dbReference>
<dbReference type="AlphaFoldDB" id="A0A8C0ZL26"/>
<organism evidence="5 6">
    <name type="scientific">Cyanistes caeruleus</name>
    <name type="common">Eurasian blue tit</name>
    <name type="synonym">Parus caeruleus</name>
    <dbReference type="NCBI Taxonomy" id="156563"/>
    <lineage>
        <taxon>Eukaryota</taxon>
        <taxon>Metazoa</taxon>
        <taxon>Chordata</taxon>
        <taxon>Craniata</taxon>
        <taxon>Vertebrata</taxon>
        <taxon>Euteleostomi</taxon>
        <taxon>Archelosauria</taxon>
        <taxon>Archosauria</taxon>
        <taxon>Dinosauria</taxon>
        <taxon>Saurischia</taxon>
        <taxon>Theropoda</taxon>
        <taxon>Coelurosauria</taxon>
        <taxon>Aves</taxon>
        <taxon>Neognathae</taxon>
        <taxon>Neoaves</taxon>
        <taxon>Telluraves</taxon>
        <taxon>Australaves</taxon>
        <taxon>Passeriformes</taxon>
        <taxon>Paridae</taxon>
        <taxon>Cyanistes</taxon>
    </lineage>
</organism>
<feature type="domain" description="H15" evidence="4">
    <location>
        <begin position="1"/>
        <end position="103"/>
    </location>
</feature>
<keyword evidence="1 2" id="KW-0238">DNA-binding</keyword>
<comment type="subcellular location">
    <subcellularLocation>
        <location evidence="2">Nucleus</location>
    </subcellularLocation>
</comment>
<feature type="region of interest" description="Disordered" evidence="3">
    <location>
        <begin position="1"/>
        <end position="42"/>
    </location>
</feature>
<feature type="region of interest" description="Disordered" evidence="3">
    <location>
        <begin position="89"/>
        <end position="132"/>
    </location>
</feature>
<dbReference type="SUPFAM" id="SSF46785">
    <property type="entry name" value="Winged helix' DNA-binding domain"/>
    <property type="match status" value="1"/>
</dbReference>
<dbReference type="GO" id="GO:0003677">
    <property type="term" value="F:DNA binding"/>
    <property type="evidence" value="ECO:0007669"/>
    <property type="project" value="UniProtKB-KW"/>
</dbReference>
<feature type="compositionally biased region" description="Basic and acidic residues" evidence="3">
    <location>
        <begin position="17"/>
        <end position="30"/>
    </location>
</feature>
<dbReference type="InterPro" id="IPR036388">
    <property type="entry name" value="WH-like_DNA-bd_sf"/>
</dbReference>
<dbReference type="GO" id="GO:0005634">
    <property type="term" value="C:nucleus"/>
    <property type="evidence" value="ECO:0007669"/>
    <property type="project" value="UniProtKB-SubCell"/>
</dbReference>
<evidence type="ECO:0000313" key="5">
    <source>
        <dbReference type="Ensembl" id="ENSCCEP00000028181.1"/>
    </source>
</evidence>
<keyword evidence="2" id="KW-0158">Chromosome</keyword>
<protein>
    <recommendedName>
        <fullName evidence="4">H15 domain-containing protein</fullName>
    </recommendedName>
</protein>
<feature type="compositionally biased region" description="Basic residues" evidence="3">
    <location>
        <begin position="194"/>
        <end position="211"/>
    </location>
</feature>
<dbReference type="CDD" id="cd00073">
    <property type="entry name" value="H15"/>
    <property type="match status" value="1"/>
</dbReference>
<comment type="similarity">
    <text evidence="2">Belongs to the histone H1/H5 family.</text>
</comment>
<evidence type="ECO:0000256" key="3">
    <source>
        <dbReference type="SAM" id="MobiDB-lite"/>
    </source>
</evidence>
<evidence type="ECO:0000256" key="2">
    <source>
        <dbReference type="RuleBase" id="RU003894"/>
    </source>
</evidence>
<evidence type="ECO:0000259" key="4">
    <source>
        <dbReference type="PROSITE" id="PS51504"/>
    </source>
</evidence>
<evidence type="ECO:0000256" key="1">
    <source>
        <dbReference type="ARBA" id="ARBA00023125"/>
    </source>
</evidence>
<dbReference type="Ensembl" id="ENSCCET00000041597.1">
    <property type="protein sequence ID" value="ENSCCEP00000028181.1"/>
    <property type="gene ID" value="ENSCCEG00000024405.1"/>
</dbReference>
<keyword evidence="6" id="KW-1185">Reference proteome</keyword>
<feature type="region of interest" description="Disordered" evidence="3">
    <location>
        <begin position="154"/>
        <end position="211"/>
    </location>
</feature>
<dbReference type="PROSITE" id="PS51504">
    <property type="entry name" value="H15"/>
    <property type="match status" value="1"/>
</dbReference>
<evidence type="ECO:0000313" key="6">
    <source>
        <dbReference type="Proteomes" id="UP000694410"/>
    </source>
</evidence>
<dbReference type="InterPro" id="IPR005818">
    <property type="entry name" value="Histone_H1/H5_H15"/>
</dbReference>
<dbReference type="InterPro" id="IPR005819">
    <property type="entry name" value="H1/H5"/>
</dbReference>
<feature type="compositionally biased region" description="Basic residues" evidence="3">
    <location>
        <begin position="101"/>
        <end position="125"/>
    </location>
</feature>
<accession>A0A8C0ZL26</accession>
<proteinExistence type="inferred from homology"/>
<dbReference type="Pfam" id="PF00538">
    <property type="entry name" value="Linker_histone"/>
    <property type="match status" value="1"/>
</dbReference>
<sequence>KPYSFPKEVPIPLPLDRAPRGRCQEAKEGEEGSEWLQTRKPVGPRVTKLTTKAVSAFKECKGLSLDVKKNKSHIKLGLKRLVRNGSLVQTKGTGASDSFKLNKKPGKTKEKAAKKKLAAKPKKPVATKPVSAAKKLKKKVVLKKGPKKVKKLVVPAAKKVAKSPKKAAKAGHPKKAGPSMAKVKVVKPTAAKPKAAKPKAAKAKKIVPRKK</sequence>
<dbReference type="Gene3D" id="1.10.10.10">
    <property type="entry name" value="Winged helix-like DNA-binding domain superfamily/Winged helix DNA-binding domain"/>
    <property type="match status" value="1"/>
</dbReference>
<reference evidence="5" key="2">
    <citation type="submission" date="2025-09" db="UniProtKB">
        <authorList>
            <consortium name="Ensembl"/>
        </authorList>
    </citation>
    <scope>IDENTIFICATION</scope>
</reference>
<name>A0A8C0ZL26_CYACU</name>
<dbReference type="Proteomes" id="UP000694410">
    <property type="component" value="Unplaced"/>
</dbReference>
<feature type="compositionally biased region" description="Low complexity" evidence="3">
    <location>
        <begin position="176"/>
        <end position="193"/>
    </location>
</feature>
<keyword evidence="2" id="KW-0539">Nucleus</keyword>
<dbReference type="InterPro" id="IPR036390">
    <property type="entry name" value="WH_DNA-bd_sf"/>
</dbReference>